<proteinExistence type="predicted"/>
<organism evidence="2">
    <name type="scientific">Lepeophtheirus salmonis</name>
    <name type="common">Salmon louse</name>
    <name type="synonym">Caligus salmonis</name>
    <dbReference type="NCBI Taxonomy" id="72036"/>
    <lineage>
        <taxon>Eukaryota</taxon>
        <taxon>Metazoa</taxon>
        <taxon>Ecdysozoa</taxon>
        <taxon>Arthropoda</taxon>
        <taxon>Crustacea</taxon>
        <taxon>Multicrustacea</taxon>
        <taxon>Hexanauplia</taxon>
        <taxon>Copepoda</taxon>
        <taxon>Siphonostomatoida</taxon>
        <taxon>Caligidae</taxon>
        <taxon>Lepeophtheirus</taxon>
    </lineage>
</organism>
<evidence type="ECO:0000256" key="1">
    <source>
        <dbReference type="SAM" id="Phobius"/>
    </source>
</evidence>
<protein>
    <submittedName>
        <fullName evidence="2">Uncharacterized protein</fullName>
    </submittedName>
</protein>
<reference evidence="2" key="1">
    <citation type="submission" date="2014-05" db="EMBL/GenBank/DDBJ databases">
        <authorList>
            <person name="Chronopoulou M."/>
        </authorList>
    </citation>
    <scope>NUCLEOTIDE SEQUENCE</scope>
    <source>
        <tissue evidence="2">Whole organism</tissue>
    </source>
</reference>
<feature type="transmembrane region" description="Helical" evidence="1">
    <location>
        <begin position="55"/>
        <end position="78"/>
    </location>
</feature>
<accession>A0A0K2SV35</accession>
<dbReference type="AlphaFoldDB" id="A0A0K2SV35"/>
<sequence length="96" mass="10870">MGGLNGCRRLLWHIITLRDTNPNTERRATDMERSKVEKIGYCLPVWAGAGEGRTFFLFSFIVLEGVVELVLLVVVVVVTNFRSLREECSSNSHDSR</sequence>
<keyword evidence="1" id="KW-0812">Transmembrane</keyword>
<keyword evidence="1" id="KW-0472">Membrane</keyword>
<evidence type="ECO:0000313" key="2">
    <source>
        <dbReference type="EMBL" id="CDW17434.1"/>
    </source>
</evidence>
<name>A0A0K2SV35_LEPSM</name>
<keyword evidence="1" id="KW-1133">Transmembrane helix</keyword>
<dbReference type="EMBL" id="HACA01000073">
    <property type="protein sequence ID" value="CDW17434.1"/>
    <property type="molecule type" value="Transcribed_RNA"/>
</dbReference>